<sequence length="119" mass="12418">MLGVETGGAGDVTVGNESYVPVNPCFLIAGAMFSLFSLNIILSESFWSLLASSSESKVMNPYPLDIPARSTTILTCLTIPYCENKSQSSSSVVVAVIPPTNTLLGTTVPYLGALLLTAA</sequence>
<feature type="transmembrane region" description="Helical" evidence="1">
    <location>
        <begin position="26"/>
        <end position="50"/>
    </location>
</feature>
<dbReference type="EMBL" id="HBUF01022076">
    <property type="protein sequence ID" value="CAG6611562.1"/>
    <property type="molecule type" value="Transcribed_RNA"/>
</dbReference>
<protein>
    <submittedName>
        <fullName evidence="2">Uncharacterized protein</fullName>
    </submittedName>
</protein>
<dbReference type="EMBL" id="HBUF01022073">
    <property type="protein sequence ID" value="CAG6611553.1"/>
    <property type="molecule type" value="Transcribed_RNA"/>
</dbReference>
<keyword evidence="1" id="KW-0472">Membrane</keyword>
<dbReference type="AlphaFoldDB" id="A0A8D8LS39"/>
<dbReference type="EMBL" id="HBUF01022075">
    <property type="protein sequence ID" value="CAG6611559.1"/>
    <property type="molecule type" value="Transcribed_RNA"/>
</dbReference>
<dbReference type="EMBL" id="HBUF01022074">
    <property type="protein sequence ID" value="CAG6611556.1"/>
    <property type="molecule type" value="Transcribed_RNA"/>
</dbReference>
<proteinExistence type="predicted"/>
<organism evidence="2">
    <name type="scientific">Cacopsylla melanoneura</name>
    <dbReference type="NCBI Taxonomy" id="428564"/>
    <lineage>
        <taxon>Eukaryota</taxon>
        <taxon>Metazoa</taxon>
        <taxon>Ecdysozoa</taxon>
        <taxon>Arthropoda</taxon>
        <taxon>Hexapoda</taxon>
        <taxon>Insecta</taxon>
        <taxon>Pterygota</taxon>
        <taxon>Neoptera</taxon>
        <taxon>Paraneoptera</taxon>
        <taxon>Hemiptera</taxon>
        <taxon>Sternorrhyncha</taxon>
        <taxon>Psylloidea</taxon>
        <taxon>Psyllidae</taxon>
        <taxon>Psyllinae</taxon>
        <taxon>Cacopsylla</taxon>
    </lineage>
</organism>
<name>A0A8D8LS39_9HEMI</name>
<reference evidence="2" key="1">
    <citation type="submission" date="2021-05" db="EMBL/GenBank/DDBJ databases">
        <authorList>
            <person name="Alioto T."/>
            <person name="Alioto T."/>
            <person name="Gomez Garrido J."/>
        </authorList>
    </citation>
    <scope>NUCLEOTIDE SEQUENCE</scope>
</reference>
<dbReference type="EMBL" id="HBUF01022078">
    <property type="protein sequence ID" value="CAG6611568.1"/>
    <property type="molecule type" value="Transcribed_RNA"/>
</dbReference>
<keyword evidence="1" id="KW-1133">Transmembrane helix</keyword>
<evidence type="ECO:0000313" key="2">
    <source>
        <dbReference type="EMBL" id="CAG6611553.1"/>
    </source>
</evidence>
<keyword evidence="1" id="KW-0812">Transmembrane</keyword>
<accession>A0A8D8LS39</accession>
<evidence type="ECO:0000256" key="1">
    <source>
        <dbReference type="SAM" id="Phobius"/>
    </source>
</evidence>
<dbReference type="EMBL" id="HBUF01022077">
    <property type="protein sequence ID" value="CAG6611565.1"/>
    <property type="molecule type" value="Transcribed_RNA"/>
</dbReference>